<evidence type="ECO:0000259" key="4">
    <source>
        <dbReference type="Pfam" id="PF02737"/>
    </source>
</evidence>
<proteinExistence type="predicted"/>
<dbReference type="InterPro" id="IPR006108">
    <property type="entry name" value="3HC_DH_C"/>
</dbReference>
<feature type="domain" description="3-hydroxyacyl-CoA dehydrogenase C-terminal" evidence="3">
    <location>
        <begin position="193"/>
        <end position="287"/>
    </location>
</feature>
<dbReference type="GO" id="GO:0016616">
    <property type="term" value="F:oxidoreductase activity, acting on the CH-OH group of donors, NAD or NADP as acceptor"/>
    <property type="evidence" value="ECO:0007669"/>
    <property type="project" value="InterPro"/>
</dbReference>
<gene>
    <name evidence="5" type="ORF">EF806_03175</name>
</gene>
<evidence type="ECO:0000313" key="5">
    <source>
        <dbReference type="EMBL" id="RZN65057.1"/>
    </source>
</evidence>
<dbReference type="GO" id="GO:0006631">
    <property type="term" value="P:fatty acid metabolic process"/>
    <property type="evidence" value="ECO:0007669"/>
    <property type="project" value="InterPro"/>
</dbReference>
<dbReference type="InterPro" id="IPR008927">
    <property type="entry name" value="6-PGluconate_DH-like_C_sf"/>
</dbReference>
<accession>A0A520KT06</accession>
<dbReference type="EMBL" id="RXIF01000004">
    <property type="protein sequence ID" value="RZN65057.1"/>
    <property type="molecule type" value="Genomic_DNA"/>
</dbReference>
<dbReference type="Pfam" id="PF02737">
    <property type="entry name" value="3HCDH_N"/>
    <property type="match status" value="1"/>
</dbReference>
<dbReference type="SMR" id="A0A520KT06"/>
<dbReference type="InterPro" id="IPR006176">
    <property type="entry name" value="3-OHacyl-CoA_DH_NAD-bd"/>
</dbReference>
<evidence type="ECO:0000259" key="3">
    <source>
        <dbReference type="Pfam" id="PF00725"/>
    </source>
</evidence>
<dbReference type="Proteomes" id="UP000317158">
    <property type="component" value="Unassembled WGS sequence"/>
</dbReference>
<evidence type="ECO:0000256" key="1">
    <source>
        <dbReference type="ARBA" id="ARBA00023002"/>
    </source>
</evidence>
<keyword evidence="2" id="KW-1133">Transmembrane helix</keyword>
<protein>
    <submittedName>
        <fullName evidence="5">3-hydroxyacyl-CoA dehydrogenase</fullName>
    </submittedName>
</protein>
<sequence length="394" mass="43521">MNVDDIKKIAVLGAGAMGHGIAMVALMAGYNVVLRDIKQEFVDKGVKAMQEEFDKFYVSKGKLTEEEVAKMMNEQLTTAVDMKDAASDIDFSIEAVPEIMKIKKEVFGDLDKYAPEHAILASNTSMMSITEIAKATNRPDKVVGMHWFNPPTRMQLIEVIKGEKTSEETMQVTYDLSKKLGKVPIRVEKDVTGFIVNRISAPANALLGALLDKGDVSPEAVDALLMSVGQPMGAYLLMDYVGLDISCETLKYCAETLSSDYEPSKVISDLISKGQLGMKTGKGIYDWSQGRPKIDESKSAEAAEKFDPMEPVAVQINEAVKLLEQDVVKNPDDIDTAVKLGLNMPMGPFDMLGMFEDLKGLLESLAKKYNKKIFEPTKTIKEGKLKELLESRRR</sequence>
<evidence type="ECO:0000313" key="6">
    <source>
        <dbReference type="Proteomes" id="UP000317158"/>
    </source>
</evidence>
<comment type="caution">
    <text evidence="5">The sequence shown here is derived from an EMBL/GenBank/DDBJ whole genome shotgun (WGS) entry which is preliminary data.</text>
</comment>
<keyword evidence="2" id="KW-0472">Membrane</keyword>
<dbReference type="Gene3D" id="3.40.50.720">
    <property type="entry name" value="NAD(P)-binding Rossmann-like Domain"/>
    <property type="match status" value="1"/>
</dbReference>
<dbReference type="InterPro" id="IPR036291">
    <property type="entry name" value="NAD(P)-bd_dom_sf"/>
</dbReference>
<dbReference type="GO" id="GO:0070403">
    <property type="term" value="F:NAD+ binding"/>
    <property type="evidence" value="ECO:0007669"/>
    <property type="project" value="InterPro"/>
</dbReference>
<feature type="domain" description="3-hydroxyacyl-CoA dehydrogenase NAD binding" evidence="4">
    <location>
        <begin position="8"/>
        <end position="190"/>
    </location>
</feature>
<keyword evidence="1" id="KW-0560">Oxidoreductase</keyword>
<feature type="transmembrane region" description="Helical" evidence="2">
    <location>
        <begin position="9"/>
        <end position="30"/>
    </location>
</feature>
<dbReference type="Gene3D" id="1.10.1040.10">
    <property type="entry name" value="N-(1-d-carboxylethyl)-l-norvaline Dehydrogenase, domain 2"/>
    <property type="match status" value="2"/>
</dbReference>
<feature type="domain" description="3-hydroxyacyl-CoA dehydrogenase C-terminal" evidence="3">
    <location>
        <begin position="315"/>
        <end position="376"/>
    </location>
</feature>
<dbReference type="PANTHER" id="PTHR48075">
    <property type="entry name" value="3-HYDROXYACYL-COA DEHYDROGENASE FAMILY PROTEIN"/>
    <property type="match status" value="1"/>
</dbReference>
<organism evidence="5 6">
    <name type="scientific">Methanoliparum thermophilum</name>
    <dbReference type="NCBI Taxonomy" id="2491083"/>
    <lineage>
        <taxon>Archaea</taxon>
        <taxon>Methanobacteriati</taxon>
        <taxon>Methanobacteriota</taxon>
        <taxon>Candidatus Methanoliparia</taxon>
        <taxon>Candidatus Methanoliparales</taxon>
        <taxon>Candidatus Methanoliparaceae</taxon>
        <taxon>Candidatus Methanoliparum</taxon>
    </lineage>
</organism>
<dbReference type="SUPFAM" id="SSF51735">
    <property type="entry name" value="NAD(P)-binding Rossmann-fold domains"/>
    <property type="match status" value="1"/>
</dbReference>
<dbReference type="FunFam" id="3.40.50.720:FF:000009">
    <property type="entry name" value="Fatty oxidation complex, alpha subunit"/>
    <property type="match status" value="1"/>
</dbReference>
<keyword evidence="2" id="KW-0812">Transmembrane</keyword>
<dbReference type="PANTHER" id="PTHR48075:SF5">
    <property type="entry name" value="3-HYDROXYBUTYRYL-COA DEHYDROGENASE"/>
    <property type="match status" value="1"/>
</dbReference>
<evidence type="ECO:0000256" key="2">
    <source>
        <dbReference type="SAM" id="Phobius"/>
    </source>
</evidence>
<dbReference type="SUPFAM" id="SSF48179">
    <property type="entry name" value="6-phosphogluconate dehydrogenase C-terminal domain-like"/>
    <property type="match status" value="2"/>
</dbReference>
<name>A0A520KT06_METT2</name>
<reference evidence="5 6" key="1">
    <citation type="journal article" date="2019" name="Nat. Microbiol.">
        <title>Wide diversity of methane and short-chain alkane metabolisms in uncultured archaea.</title>
        <authorList>
            <person name="Borrel G."/>
            <person name="Adam P.S."/>
            <person name="McKay L.J."/>
            <person name="Chen L.X."/>
            <person name="Sierra-Garcia I.N."/>
            <person name="Sieber C.M."/>
            <person name="Letourneur Q."/>
            <person name="Ghozlane A."/>
            <person name="Andersen G.L."/>
            <person name="Li W.J."/>
            <person name="Hallam S.J."/>
            <person name="Muyzer G."/>
            <person name="de Oliveira V.M."/>
            <person name="Inskeep W.P."/>
            <person name="Banfield J.F."/>
            <person name="Gribaldo S."/>
        </authorList>
    </citation>
    <scope>NUCLEOTIDE SEQUENCE [LARGE SCALE GENOMIC DNA]</scope>
    <source>
        <strain evidence="5">NM1a</strain>
    </source>
</reference>
<dbReference type="AlphaFoldDB" id="A0A520KT06"/>
<dbReference type="InterPro" id="IPR013328">
    <property type="entry name" value="6PGD_dom2"/>
</dbReference>
<dbReference type="Pfam" id="PF00725">
    <property type="entry name" value="3HCDH"/>
    <property type="match status" value="2"/>
</dbReference>